<comment type="caution">
    <text evidence="10">The sequence shown here is derived from an EMBL/GenBank/DDBJ whole genome shotgun (WGS) entry which is preliminary data.</text>
</comment>
<dbReference type="PRINTS" id="PR00344">
    <property type="entry name" value="BCTRLSENSOR"/>
</dbReference>
<dbReference type="Pfam" id="PF00512">
    <property type="entry name" value="HisKA"/>
    <property type="match status" value="1"/>
</dbReference>
<dbReference type="InterPro" id="IPR011006">
    <property type="entry name" value="CheY-like_superfamily"/>
</dbReference>
<dbReference type="SUPFAM" id="SSF47384">
    <property type="entry name" value="Homodimeric domain of signal transducing histidine kinase"/>
    <property type="match status" value="1"/>
</dbReference>
<dbReference type="InterPro" id="IPR003661">
    <property type="entry name" value="HisK_dim/P_dom"/>
</dbReference>
<evidence type="ECO:0000313" key="10">
    <source>
        <dbReference type="EMBL" id="MCV2865483.1"/>
    </source>
</evidence>
<dbReference type="PROSITE" id="PS50109">
    <property type="entry name" value="HIS_KIN"/>
    <property type="match status" value="1"/>
</dbReference>
<keyword evidence="4" id="KW-0808">Transferase</keyword>
<dbReference type="InterPro" id="IPR005467">
    <property type="entry name" value="His_kinase_dom"/>
</dbReference>
<dbReference type="CDD" id="cd00156">
    <property type="entry name" value="REC"/>
    <property type="match status" value="1"/>
</dbReference>
<dbReference type="PROSITE" id="PS50110">
    <property type="entry name" value="RESPONSE_REGULATORY"/>
    <property type="match status" value="1"/>
</dbReference>
<dbReference type="CDD" id="cd00075">
    <property type="entry name" value="HATPase"/>
    <property type="match status" value="1"/>
</dbReference>
<evidence type="ECO:0000256" key="6">
    <source>
        <dbReference type="PROSITE-ProRule" id="PRU00169"/>
    </source>
</evidence>
<keyword evidence="11" id="KW-1185">Reference proteome</keyword>
<dbReference type="InterPro" id="IPR036890">
    <property type="entry name" value="HATPase_C_sf"/>
</dbReference>
<dbReference type="EMBL" id="JAOWLA010000010">
    <property type="protein sequence ID" value="MCV2865483.1"/>
    <property type="molecule type" value="Genomic_DNA"/>
</dbReference>
<evidence type="ECO:0000256" key="4">
    <source>
        <dbReference type="ARBA" id="ARBA00022679"/>
    </source>
</evidence>
<keyword evidence="3 6" id="KW-0597">Phosphoprotein</keyword>
<dbReference type="Proteomes" id="UP001652503">
    <property type="component" value="Unassembled WGS sequence"/>
</dbReference>
<dbReference type="InterPro" id="IPR004358">
    <property type="entry name" value="Sig_transdc_His_kin-like_C"/>
</dbReference>
<dbReference type="Gene3D" id="1.10.287.130">
    <property type="match status" value="1"/>
</dbReference>
<dbReference type="CDD" id="cd00082">
    <property type="entry name" value="HisKA"/>
    <property type="match status" value="1"/>
</dbReference>
<dbReference type="Pfam" id="PF02518">
    <property type="entry name" value="HATPase_c"/>
    <property type="match status" value="1"/>
</dbReference>
<feature type="domain" description="Response regulatory" evidence="9">
    <location>
        <begin position="617"/>
        <end position="733"/>
    </location>
</feature>
<evidence type="ECO:0000259" key="9">
    <source>
        <dbReference type="PROSITE" id="PS50110"/>
    </source>
</evidence>
<dbReference type="SMART" id="SM00448">
    <property type="entry name" value="REC"/>
    <property type="match status" value="1"/>
</dbReference>
<dbReference type="Gene3D" id="3.30.565.10">
    <property type="entry name" value="Histidine kinase-like ATPase, C-terminal domain"/>
    <property type="match status" value="1"/>
</dbReference>
<dbReference type="SUPFAM" id="SSF55874">
    <property type="entry name" value="ATPase domain of HSP90 chaperone/DNA topoisomerase II/histidine kinase"/>
    <property type="match status" value="1"/>
</dbReference>
<dbReference type="SUPFAM" id="SSF52172">
    <property type="entry name" value="CheY-like"/>
    <property type="match status" value="1"/>
</dbReference>
<evidence type="ECO:0000313" key="11">
    <source>
        <dbReference type="Proteomes" id="UP001652503"/>
    </source>
</evidence>
<feature type="modified residue" description="4-aspartylphosphate" evidence="6">
    <location>
        <position position="668"/>
    </location>
</feature>
<evidence type="ECO:0000256" key="2">
    <source>
        <dbReference type="ARBA" id="ARBA00012438"/>
    </source>
</evidence>
<dbReference type="SMART" id="SM00388">
    <property type="entry name" value="HisKA"/>
    <property type="match status" value="1"/>
</dbReference>
<dbReference type="InterPro" id="IPR036097">
    <property type="entry name" value="HisK_dim/P_sf"/>
</dbReference>
<feature type="domain" description="Histidine kinase" evidence="8">
    <location>
        <begin position="381"/>
        <end position="593"/>
    </location>
</feature>
<accession>A0ABT2Z2Y3</accession>
<evidence type="ECO:0000256" key="5">
    <source>
        <dbReference type="ARBA" id="ARBA00022777"/>
    </source>
</evidence>
<dbReference type="InterPro" id="IPR003594">
    <property type="entry name" value="HATPase_dom"/>
</dbReference>
<reference evidence="10 11" key="1">
    <citation type="submission" date="2022-10" db="EMBL/GenBank/DDBJ databases">
        <title>Defluviimonas sp. nov., isolated from ocean surface water.</title>
        <authorList>
            <person name="He W."/>
            <person name="Wang L."/>
            <person name="Zhang D.-F."/>
        </authorList>
    </citation>
    <scope>NUCLEOTIDE SEQUENCE [LARGE SCALE GENOMIC DNA]</scope>
    <source>
        <strain evidence="10 11">WL0075</strain>
    </source>
</reference>
<dbReference type="PANTHER" id="PTHR43047">
    <property type="entry name" value="TWO-COMPONENT HISTIDINE PROTEIN KINASE"/>
    <property type="match status" value="1"/>
</dbReference>
<name>A0ABT2Z2Y3_9RHOB</name>
<dbReference type="Pfam" id="PF00072">
    <property type="entry name" value="Response_reg"/>
    <property type="match status" value="1"/>
</dbReference>
<evidence type="ECO:0000256" key="1">
    <source>
        <dbReference type="ARBA" id="ARBA00000085"/>
    </source>
</evidence>
<dbReference type="Gene3D" id="3.40.50.2300">
    <property type="match status" value="1"/>
</dbReference>
<gene>
    <name evidence="10" type="ORF">OE647_12185</name>
</gene>
<evidence type="ECO:0000256" key="7">
    <source>
        <dbReference type="SAM" id="Coils"/>
    </source>
</evidence>
<dbReference type="Gene3D" id="3.30.450.20">
    <property type="entry name" value="PAS domain"/>
    <property type="match status" value="2"/>
</dbReference>
<keyword evidence="7" id="KW-0175">Coiled coil</keyword>
<sequence length="733" mass="79509">MTHPLINPADPPDRQRQKLLQIVDVLMRRVEQETDDGGRAYQQFQRAVLLEDEVRERTRELERALDLLNATNARLAEATAEAEAARQNLASAIETVQEGFALFDAEDRLVMCNSRFGMHMSDLRDHLVPGLTFARFVELASRSAFLELPPGESAESWAVGRMRRHADRHVMFNVQTVGDRWLQVSEHRTQDGGTVILQTDVTDIIRLERQERGKLLDDQARMIRATLEHISQGVGIFDAQARLVGWNGRLGALLAVPAGRFRIGVSFDTLSEALGAQFSLNDGMTLERIAAWVHGSRPRSALTFELRGGAEIVLAVLAEEMPDGGFVMSFSDITAERRALRDIAEANETLERRVVGRTAELAEALGRAEQANAARARFVAAASHDLLQPLSAAKLFLASLTDVGLSPEAQATLAKAENALLSVEGILDALLDISKLESGRASVDVGPVPVGQILARLADEFAPLAAAKGLRLTVRPSNATVTSDPTYLRRILQNLIGNAIRYTERGRVLVGARPSGGGLRIEVADTGPGIPEAEQANVFREFHRLNARASASEGMGLGLAIVERAATLLGHPLTLRSAPGRGTRFTLTLPRAVADYPVGSPLPDIPDDGALNPDGRIVCLVENDPDMRRALCHLLEKWRLEVIDLETGEEALSLLDEIGILPDRFLIDHDLGDGIDGLALLSQLRDRYGPVSARLLTAVRSQALEAVCAAAGVTILRKPVDAAALAAFVLGAD</sequence>
<evidence type="ECO:0000259" key="8">
    <source>
        <dbReference type="PROSITE" id="PS50109"/>
    </source>
</evidence>
<comment type="catalytic activity">
    <reaction evidence="1">
        <text>ATP + protein L-histidine = ADP + protein N-phospho-L-histidine.</text>
        <dbReference type="EC" id="2.7.13.3"/>
    </reaction>
</comment>
<dbReference type="RefSeq" id="WP_263721999.1">
    <property type="nucleotide sequence ID" value="NZ_JAOWLA010000010.1"/>
</dbReference>
<organism evidence="10 11">
    <name type="scientific">Albidovulum sediminicola</name>
    <dbReference type="NCBI Taxonomy" id="2984331"/>
    <lineage>
        <taxon>Bacteria</taxon>
        <taxon>Pseudomonadati</taxon>
        <taxon>Pseudomonadota</taxon>
        <taxon>Alphaproteobacteria</taxon>
        <taxon>Rhodobacterales</taxon>
        <taxon>Paracoccaceae</taxon>
        <taxon>Albidovulum</taxon>
    </lineage>
</organism>
<evidence type="ECO:0000256" key="3">
    <source>
        <dbReference type="ARBA" id="ARBA00022553"/>
    </source>
</evidence>
<protein>
    <recommendedName>
        <fullName evidence="2">histidine kinase</fullName>
        <ecNumber evidence="2">2.7.13.3</ecNumber>
    </recommendedName>
</protein>
<feature type="coiled-coil region" evidence="7">
    <location>
        <begin position="51"/>
        <end position="95"/>
    </location>
</feature>
<dbReference type="EC" id="2.7.13.3" evidence="2"/>
<proteinExistence type="predicted"/>
<dbReference type="Pfam" id="PF12860">
    <property type="entry name" value="PAS_7"/>
    <property type="match status" value="2"/>
</dbReference>
<dbReference type="PANTHER" id="PTHR43047:SF9">
    <property type="entry name" value="HISTIDINE KINASE"/>
    <property type="match status" value="1"/>
</dbReference>
<dbReference type="InterPro" id="IPR001789">
    <property type="entry name" value="Sig_transdc_resp-reg_receiver"/>
</dbReference>
<keyword evidence="5" id="KW-0418">Kinase</keyword>
<dbReference type="SMART" id="SM00387">
    <property type="entry name" value="HATPase_c"/>
    <property type="match status" value="1"/>
</dbReference>